<dbReference type="Proteomes" id="UP001500974">
    <property type="component" value="Unassembled WGS sequence"/>
</dbReference>
<dbReference type="InterPro" id="IPR021401">
    <property type="entry name" value="DUF3040"/>
</dbReference>
<feature type="region of interest" description="Disordered" evidence="1">
    <location>
        <begin position="123"/>
        <end position="158"/>
    </location>
</feature>
<reference evidence="4" key="1">
    <citation type="journal article" date="2019" name="Int. J. Syst. Evol. Microbiol.">
        <title>The Global Catalogue of Microorganisms (GCM) 10K type strain sequencing project: providing services to taxonomists for standard genome sequencing and annotation.</title>
        <authorList>
            <consortium name="The Broad Institute Genomics Platform"/>
            <consortium name="The Broad Institute Genome Sequencing Center for Infectious Disease"/>
            <person name="Wu L."/>
            <person name="Ma J."/>
        </authorList>
    </citation>
    <scope>NUCLEOTIDE SEQUENCE [LARGE SCALE GENOMIC DNA]</scope>
    <source>
        <strain evidence="4">JCM 14917</strain>
    </source>
</reference>
<feature type="compositionally biased region" description="Low complexity" evidence="1">
    <location>
        <begin position="123"/>
        <end position="145"/>
    </location>
</feature>
<dbReference type="Pfam" id="PF11239">
    <property type="entry name" value="DUF3040"/>
    <property type="match status" value="1"/>
</dbReference>
<gene>
    <name evidence="3" type="ORF">GCM10009784_23530</name>
</gene>
<name>A0ABP5MSY5_9MICC</name>
<evidence type="ECO:0000256" key="1">
    <source>
        <dbReference type="SAM" id="MobiDB-lite"/>
    </source>
</evidence>
<evidence type="ECO:0000256" key="2">
    <source>
        <dbReference type="SAM" id="Phobius"/>
    </source>
</evidence>
<proteinExistence type="predicted"/>
<keyword evidence="2" id="KW-1133">Transmembrane helix</keyword>
<organism evidence="3 4">
    <name type="scientific">Arthrobacter parietis</name>
    <dbReference type="NCBI Taxonomy" id="271434"/>
    <lineage>
        <taxon>Bacteria</taxon>
        <taxon>Bacillati</taxon>
        <taxon>Actinomycetota</taxon>
        <taxon>Actinomycetes</taxon>
        <taxon>Micrococcales</taxon>
        <taxon>Micrococcaceae</taxon>
        <taxon>Arthrobacter</taxon>
    </lineage>
</organism>
<accession>A0ABP5MSY5</accession>
<feature type="transmembrane region" description="Helical" evidence="2">
    <location>
        <begin position="100"/>
        <end position="116"/>
    </location>
</feature>
<keyword evidence="4" id="KW-1185">Reference proteome</keyword>
<protein>
    <submittedName>
        <fullName evidence="3">DUF3040 domain-containing protein</fullName>
    </submittedName>
</protein>
<comment type="caution">
    <text evidence="3">The sequence shown here is derived from an EMBL/GenBank/DDBJ whole genome shotgun (WGS) entry which is preliminary data.</text>
</comment>
<keyword evidence="2" id="KW-0472">Membrane</keyword>
<keyword evidence="2" id="KW-0812">Transmembrane</keyword>
<evidence type="ECO:0000313" key="4">
    <source>
        <dbReference type="Proteomes" id="UP001500974"/>
    </source>
</evidence>
<feature type="transmembrane region" description="Helical" evidence="2">
    <location>
        <begin position="75"/>
        <end position="94"/>
    </location>
</feature>
<dbReference type="EMBL" id="BAAAON010000002">
    <property type="protein sequence ID" value="GAA2176563.1"/>
    <property type="molecule type" value="Genomic_DNA"/>
</dbReference>
<evidence type="ECO:0000313" key="3">
    <source>
        <dbReference type="EMBL" id="GAA2176563.1"/>
    </source>
</evidence>
<feature type="compositionally biased region" description="Basic and acidic residues" evidence="1">
    <location>
        <begin position="146"/>
        <end position="158"/>
    </location>
</feature>
<sequence length="158" mass="16802">MLKRIAAAAAGNQFTAELVVGFEGFGISSKEAVMALSEHEQRLLDQLEQQLHADDPKFAHSMASNTGRPMSTRRIVLGSLVTVAGLAVLLLGIWNQFIPVGVAGFLIMGAGVYYATTRSKVDGAAPGAGKAAKASSSPRGSFLSSLEEKWDERKRDQP</sequence>